<dbReference type="PRINTS" id="PR01084">
    <property type="entry name" value="NAHEXCHNGR"/>
</dbReference>
<feature type="transmembrane region" description="Helical" evidence="10">
    <location>
        <begin position="212"/>
        <end position="232"/>
    </location>
</feature>
<keyword evidence="6 9" id="KW-0406">Ion transport</keyword>
<keyword evidence="2 9" id="KW-0813">Transport</keyword>
<evidence type="ECO:0000313" key="12">
    <source>
        <dbReference type="EMBL" id="CAD2203727.1"/>
    </source>
</evidence>
<feature type="transmembrane region" description="Helical" evidence="10">
    <location>
        <begin position="238"/>
        <end position="259"/>
    </location>
</feature>
<keyword evidence="3 9" id="KW-0812">Transmembrane</keyword>
<dbReference type="AlphaFoldDB" id="A0A6V7XYQ0"/>
<evidence type="ECO:0000256" key="5">
    <source>
        <dbReference type="ARBA" id="ARBA00023053"/>
    </source>
</evidence>
<dbReference type="GO" id="GO:0005886">
    <property type="term" value="C:plasma membrane"/>
    <property type="evidence" value="ECO:0007669"/>
    <property type="project" value="TreeGrafter"/>
</dbReference>
<accession>A0A6V7XYQ0</accession>
<dbReference type="EMBL" id="CAJEWN010002445">
    <property type="protein sequence ID" value="CAD2203727.1"/>
    <property type="molecule type" value="Genomic_DNA"/>
</dbReference>
<dbReference type="Gene3D" id="6.10.140.1330">
    <property type="match status" value="1"/>
</dbReference>
<dbReference type="InterPro" id="IPR004709">
    <property type="entry name" value="NaH_exchanger"/>
</dbReference>
<dbReference type="Pfam" id="PF00999">
    <property type="entry name" value="Na_H_Exchanger"/>
    <property type="match status" value="1"/>
</dbReference>
<dbReference type="InterPro" id="IPR018422">
    <property type="entry name" value="Cation/H_exchanger_CPA1"/>
</dbReference>
<dbReference type="GO" id="GO:0015386">
    <property type="term" value="F:potassium:proton antiporter activity"/>
    <property type="evidence" value="ECO:0007669"/>
    <property type="project" value="TreeGrafter"/>
</dbReference>
<dbReference type="PANTHER" id="PTHR10110">
    <property type="entry name" value="SODIUM/HYDROGEN EXCHANGER"/>
    <property type="match status" value="1"/>
</dbReference>
<evidence type="ECO:0000256" key="10">
    <source>
        <dbReference type="SAM" id="Phobius"/>
    </source>
</evidence>
<comment type="caution">
    <text evidence="12">The sequence shown here is derived from an EMBL/GenBank/DDBJ whole genome shotgun (WGS) entry which is preliminary data.</text>
</comment>
<feature type="transmembrane region" description="Helical" evidence="10">
    <location>
        <begin position="368"/>
        <end position="388"/>
    </location>
</feature>
<comment type="similarity">
    <text evidence="9">Belongs to the monovalent cation:proton antiporter 1 (CPA1) transporter (TC 2.A.36) family.</text>
</comment>
<name>A0A6V7XYQ0_MELEN</name>
<evidence type="ECO:0000256" key="1">
    <source>
        <dbReference type="ARBA" id="ARBA00004141"/>
    </source>
</evidence>
<feature type="domain" description="Cation/H+ exchanger transmembrane" evidence="11">
    <location>
        <begin position="40"/>
        <end position="388"/>
    </location>
</feature>
<dbReference type="NCBIfam" id="TIGR00840">
    <property type="entry name" value="b_cpa1"/>
    <property type="match status" value="1"/>
</dbReference>
<organism evidence="12 13">
    <name type="scientific">Meloidogyne enterolobii</name>
    <name type="common">Root-knot nematode worm</name>
    <name type="synonym">Meloidogyne mayaguensis</name>
    <dbReference type="NCBI Taxonomy" id="390850"/>
    <lineage>
        <taxon>Eukaryota</taxon>
        <taxon>Metazoa</taxon>
        <taxon>Ecdysozoa</taxon>
        <taxon>Nematoda</taxon>
        <taxon>Chromadorea</taxon>
        <taxon>Rhabditida</taxon>
        <taxon>Tylenchina</taxon>
        <taxon>Tylenchomorpha</taxon>
        <taxon>Tylenchoidea</taxon>
        <taxon>Meloidogynidae</taxon>
        <taxon>Meloidogyninae</taxon>
        <taxon>Meloidogyne</taxon>
    </lineage>
</organism>
<evidence type="ECO:0000256" key="4">
    <source>
        <dbReference type="ARBA" id="ARBA00022989"/>
    </source>
</evidence>
<feature type="transmembrane region" description="Helical" evidence="10">
    <location>
        <begin position="51"/>
        <end position="68"/>
    </location>
</feature>
<evidence type="ECO:0000256" key="9">
    <source>
        <dbReference type="RuleBase" id="RU003722"/>
    </source>
</evidence>
<dbReference type="GO" id="GO:0015385">
    <property type="term" value="F:sodium:proton antiporter activity"/>
    <property type="evidence" value="ECO:0007669"/>
    <property type="project" value="InterPro"/>
</dbReference>
<evidence type="ECO:0000313" key="13">
    <source>
        <dbReference type="Proteomes" id="UP000580250"/>
    </source>
</evidence>
<keyword evidence="4 10" id="KW-1133">Transmembrane helix</keyword>
<keyword evidence="7 10" id="KW-0472">Membrane</keyword>
<keyword evidence="9" id="KW-0050">Antiport</keyword>
<evidence type="ECO:0000256" key="3">
    <source>
        <dbReference type="ARBA" id="ARBA00022692"/>
    </source>
</evidence>
<evidence type="ECO:0000256" key="2">
    <source>
        <dbReference type="ARBA" id="ARBA00022448"/>
    </source>
</evidence>
<keyword evidence="5" id="KW-0915">Sodium</keyword>
<reference evidence="12 13" key="1">
    <citation type="submission" date="2020-08" db="EMBL/GenBank/DDBJ databases">
        <authorList>
            <person name="Koutsovoulos G."/>
            <person name="Danchin GJ E."/>
        </authorList>
    </citation>
    <scope>NUCLEOTIDE SEQUENCE [LARGE SCALE GENOMIC DNA]</scope>
</reference>
<evidence type="ECO:0000259" key="11">
    <source>
        <dbReference type="Pfam" id="PF00999"/>
    </source>
</evidence>
<evidence type="ECO:0000256" key="7">
    <source>
        <dbReference type="ARBA" id="ARBA00023136"/>
    </source>
</evidence>
<dbReference type="GO" id="GO:0098719">
    <property type="term" value="P:sodium ion import across plasma membrane"/>
    <property type="evidence" value="ECO:0007669"/>
    <property type="project" value="TreeGrafter"/>
</dbReference>
<gene>
    <name evidence="12" type="ORF">MENT_LOCUS57425</name>
</gene>
<dbReference type="InterPro" id="IPR006153">
    <property type="entry name" value="Cation/H_exchanger_TM"/>
</dbReference>
<proteinExistence type="inferred from homology"/>
<dbReference type="Proteomes" id="UP000580250">
    <property type="component" value="Unassembled WGS sequence"/>
</dbReference>
<dbReference type="OrthoDB" id="196264at2759"/>
<feature type="transmembrane region" description="Helical" evidence="10">
    <location>
        <begin position="80"/>
        <end position="103"/>
    </location>
</feature>
<dbReference type="GO" id="GO:0051453">
    <property type="term" value="P:regulation of intracellular pH"/>
    <property type="evidence" value="ECO:0007669"/>
    <property type="project" value="TreeGrafter"/>
</dbReference>
<protein>
    <recommendedName>
        <fullName evidence="9">Sodium/hydrogen exchanger</fullName>
    </recommendedName>
</protein>
<feature type="transmembrane region" description="Helical" evidence="10">
    <location>
        <begin position="115"/>
        <end position="134"/>
    </location>
</feature>
<feature type="transmembrane region" description="Helical" evidence="10">
    <location>
        <begin position="302"/>
        <end position="322"/>
    </location>
</feature>
<feature type="transmembrane region" description="Helical" evidence="10">
    <location>
        <begin position="182"/>
        <end position="205"/>
    </location>
</feature>
<evidence type="ECO:0000256" key="8">
    <source>
        <dbReference type="ARBA" id="ARBA00023201"/>
    </source>
</evidence>
<dbReference type="PANTHER" id="PTHR10110:SF125">
    <property type="entry name" value="SODIUM_HYDROGEN EXCHANGER"/>
    <property type="match status" value="1"/>
</dbReference>
<comment type="subcellular location">
    <subcellularLocation>
        <location evidence="1">Membrane</location>
        <topology evidence="1">Multi-pass membrane protein</topology>
    </subcellularLocation>
</comment>
<feature type="transmembrane region" description="Helical" evidence="10">
    <location>
        <begin position="12"/>
        <end position="29"/>
    </location>
</feature>
<keyword evidence="8 9" id="KW-0739">Sodium transport</keyword>
<feature type="transmembrane region" description="Helical" evidence="10">
    <location>
        <begin position="271"/>
        <end position="290"/>
    </location>
</feature>
<feature type="transmembrane region" description="Helical" evidence="10">
    <location>
        <begin position="141"/>
        <end position="162"/>
    </location>
</feature>
<evidence type="ECO:0000256" key="6">
    <source>
        <dbReference type="ARBA" id="ARBA00023065"/>
    </source>
</evidence>
<sequence length="651" mass="73532">MHFEEHQTQLTFAFWFFITILAKIVFHRLERIKGVLPDSALLLEIYLEPDWFFLYLLPPIALEAGYFMPNKEFFRNIGTITTYAVVGTLWNTAATGLTLYSFKNYFHGHPSPIDLFLFATLISAVDPVAVICVFEEIHVNQLLYICVFGESLLNDAVTIVLYHTLHAMAAAGVDAIFWTDYLLAVIAFFWVSVGGIVVGALWAVLTGIVTKFGAGVSVVQPLTCLLFPYLAYLIAESFGLSGILAIVVCGMGMKQYIVGNISEQSLVTVNYFMKTLSSSCEAVIFVFLGLSAVSKNHDLDFAFIFITLFAIFVFRFISVGVLTSLVNKKRLQKIGIVDQFIMGYGGIRGAVCYGLVMSLNQELICCKNMLASTTIIVIVFTVFVQVLLNKKLVTYLKVKQHEVRKKTVFEMIADNVCSHIGGGVESIAGLRGNYWFRMTIERFNDKYLRPFITLQPEDRGMKLVKYNEEIQVTEAVSYLKKHGSFAGMPTVQSCRDLQLAQSLPPRFNEYISTLPNHYRTTLLGGVVVPSSVALQRPRENTIPRNESVSVFVRDKFAEMNSSAHRYSRHYLDGDFKNLQHSFSLAEDGNVEEEDEYYYKTYPNGKYNKKDLIIQMRKKSVKLSNASNNNKNTELDTVPEMSIKFLSPEEYE</sequence>